<evidence type="ECO:0000313" key="5">
    <source>
        <dbReference type="Proteomes" id="UP001064933"/>
    </source>
</evidence>
<gene>
    <name evidence="4" type="ORF">N4261_16395</name>
</gene>
<protein>
    <submittedName>
        <fullName evidence="4">FxDxF family PEP-CTERM protein</fullName>
    </submittedName>
</protein>
<dbReference type="InterPro" id="IPR013424">
    <property type="entry name" value="Ice-binding_C"/>
</dbReference>
<feature type="domain" description="Ice-binding protein C-terminal" evidence="3">
    <location>
        <begin position="136"/>
        <end position="160"/>
    </location>
</feature>
<dbReference type="Proteomes" id="UP001064933">
    <property type="component" value="Chromosome"/>
</dbReference>
<dbReference type="EMBL" id="CP104562">
    <property type="protein sequence ID" value="UXH76617.1"/>
    <property type="molecule type" value="Genomic_DNA"/>
</dbReference>
<keyword evidence="1" id="KW-0472">Membrane</keyword>
<accession>A0ABY6AUC7</accession>
<feature type="transmembrane region" description="Helical" evidence="1">
    <location>
        <begin position="140"/>
        <end position="157"/>
    </location>
</feature>
<keyword evidence="5" id="KW-1185">Reference proteome</keyword>
<feature type="chain" id="PRO_5046997898" evidence="2">
    <location>
        <begin position="22"/>
        <end position="167"/>
    </location>
</feature>
<keyword evidence="1" id="KW-1133">Transmembrane helix</keyword>
<evidence type="ECO:0000256" key="1">
    <source>
        <dbReference type="SAM" id="Phobius"/>
    </source>
</evidence>
<sequence length="167" mass="16597">MKFKPAVLALAATLLSGAAMATTVEPTFVSAAGGSFTDAVIGTFTLDQASNVSGSVIAATSVSWNGLELPLQSVSFSFAGISGKTDLDASANGFSYANLAAGTYQLLASGTLSGLGALNGAAIVGAQFSTTLVATPAPEPATYALMLAGIGALGFLARRRNGNSRNQ</sequence>
<reference evidence="4" key="1">
    <citation type="submission" date="2022-10" db="EMBL/GenBank/DDBJ databases">
        <title>Characterization and whole genome sequencing of a new Roseateles species, isolated from fresh water.</title>
        <authorList>
            <person name="Guliayeva D.Y."/>
            <person name="Akhremchuk A.E."/>
            <person name="Sikolenko M.A."/>
            <person name="Valentovich L.N."/>
            <person name="Sidarenka A.V."/>
        </authorList>
    </citation>
    <scope>NUCLEOTIDE SEQUENCE</scope>
    <source>
        <strain evidence="4">BIM B-1768</strain>
    </source>
</reference>
<evidence type="ECO:0000259" key="3">
    <source>
        <dbReference type="Pfam" id="PF07589"/>
    </source>
</evidence>
<evidence type="ECO:0000256" key="2">
    <source>
        <dbReference type="SAM" id="SignalP"/>
    </source>
</evidence>
<keyword evidence="2" id="KW-0732">Signal</keyword>
<dbReference type="NCBIfam" id="NF038126">
    <property type="entry name" value="PEP_CTERM_FxDxF"/>
    <property type="match status" value="1"/>
</dbReference>
<organism evidence="4 5">
    <name type="scientific">Roseateles amylovorans</name>
    <dbReference type="NCBI Taxonomy" id="2978473"/>
    <lineage>
        <taxon>Bacteria</taxon>
        <taxon>Pseudomonadati</taxon>
        <taxon>Pseudomonadota</taxon>
        <taxon>Betaproteobacteria</taxon>
        <taxon>Burkholderiales</taxon>
        <taxon>Sphaerotilaceae</taxon>
        <taxon>Roseateles</taxon>
    </lineage>
</organism>
<keyword evidence="1" id="KW-0812">Transmembrane</keyword>
<feature type="signal peptide" evidence="2">
    <location>
        <begin position="1"/>
        <end position="21"/>
    </location>
</feature>
<proteinExistence type="predicted"/>
<evidence type="ECO:0000313" key="4">
    <source>
        <dbReference type="EMBL" id="UXH76617.1"/>
    </source>
</evidence>
<name>A0ABY6AUC7_9BURK</name>
<dbReference type="RefSeq" id="WP_261756351.1">
    <property type="nucleotide sequence ID" value="NZ_CP104562.2"/>
</dbReference>
<dbReference type="NCBIfam" id="TIGR02595">
    <property type="entry name" value="PEP_CTERM"/>
    <property type="match status" value="1"/>
</dbReference>
<dbReference type="Pfam" id="PF07589">
    <property type="entry name" value="PEP-CTERM"/>
    <property type="match status" value="1"/>
</dbReference>